<dbReference type="InterPro" id="IPR036291">
    <property type="entry name" value="NAD(P)-bd_dom_sf"/>
</dbReference>
<dbReference type="SUPFAM" id="SSF51735">
    <property type="entry name" value="NAD(P)-binding Rossmann-fold domains"/>
    <property type="match status" value="1"/>
</dbReference>
<evidence type="ECO:0000313" key="7">
    <source>
        <dbReference type="EMBL" id="TQM11557.1"/>
    </source>
</evidence>
<feature type="active site" evidence="4">
    <location>
        <position position="167"/>
    </location>
</feature>
<dbReference type="GO" id="GO:0051287">
    <property type="term" value="F:NAD binding"/>
    <property type="evidence" value="ECO:0007669"/>
    <property type="project" value="InterPro"/>
</dbReference>
<keyword evidence="2" id="KW-0560">Oxidoreductase</keyword>
<dbReference type="InterPro" id="IPR015815">
    <property type="entry name" value="HIBADH-related"/>
</dbReference>
<dbReference type="Gene3D" id="1.10.1040.10">
    <property type="entry name" value="N-(1-d-carboxylethyl)-l-norvaline Dehydrogenase, domain 2"/>
    <property type="match status" value="1"/>
</dbReference>
<evidence type="ECO:0000259" key="5">
    <source>
        <dbReference type="Pfam" id="PF03446"/>
    </source>
</evidence>
<dbReference type="InterPro" id="IPR013328">
    <property type="entry name" value="6PGD_dom2"/>
</dbReference>
<dbReference type="PANTHER" id="PTHR22981">
    <property type="entry name" value="3-HYDROXYISOBUTYRATE DEHYDROGENASE-RELATED"/>
    <property type="match status" value="1"/>
</dbReference>
<evidence type="ECO:0000256" key="2">
    <source>
        <dbReference type="ARBA" id="ARBA00023002"/>
    </source>
</evidence>
<keyword evidence="3" id="KW-0520">NAD</keyword>
<dbReference type="Gene3D" id="3.40.50.720">
    <property type="entry name" value="NAD(P)-binding Rossmann-like Domain"/>
    <property type="match status" value="1"/>
</dbReference>
<evidence type="ECO:0000256" key="4">
    <source>
        <dbReference type="PIRSR" id="PIRSR000103-1"/>
    </source>
</evidence>
<evidence type="ECO:0000256" key="3">
    <source>
        <dbReference type="ARBA" id="ARBA00023027"/>
    </source>
</evidence>
<evidence type="ECO:0000259" key="6">
    <source>
        <dbReference type="Pfam" id="PF14833"/>
    </source>
</evidence>
<dbReference type="AlphaFoldDB" id="A0A543DQF3"/>
<dbReference type="SUPFAM" id="SSF48179">
    <property type="entry name" value="6-phosphogluconate dehydrogenase C-terminal domain-like"/>
    <property type="match status" value="1"/>
</dbReference>
<evidence type="ECO:0000256" key="1">
    <source>
        <dbReference type="ARBA" id="ARBA00009080"/>
    </source>
</evidence>
<protein>
    <submittedName>
        <fullName evidence="7">3-hydroxyisobutyrate dehydrogenase</fullName>
    </submittedName>
</protein>
<sequence length="295" mass="29961">MKIAFVGAGNMGGAVARRLATGGHDVHVYDLDPAAVARCVDAGAGAADSAEAAVKDAAVVVTSLPLPDHVRSVWGDLIPHLAEGAVGVDVSTIDPATADALTAALGDAGHAFVHCALGKTPAAAEQGAIPLFVGGPADAVETLRPLFARMGEKTYDFGSPGAAAMFKLVSNMIGMTNVAVLAEGYALARRAGITPDMFSEALRDTGAFSFQSDVRLPWIVAGDYAPRFGAALAAKDVRLAVDSAARWGVPTPVAAQGLSQLVAAVAHGYGSEDVVAVHKLVAPTDTAPADKEERS</sequence>
<evidence type="ECO:0000313" key="8">
    <source>
        <dbReference type="Proteomes" id="UP000315677"/>
    </source>
</evidence>
<organism evidence="7 8">
    <name type="scientific">Pseudonocardia kunmingensis</name>
    <dbReference type="NCBI Taxonomy" id="630975"/>
    <lineage>
        <taxon>Bacteria</taxon>
        <taxon>Bacillati</taxon>
        <taxon>Actinomycetota</taxon>
        <taxon>Actinomycetes</taxon>
        <taxon>Pseudonocardiales</taxon>
        <taxon>Pseudonocardiaceae</taxon>
        <taxon>Pseudonocardia</taxon>
    </lineage>
</organism>
<dbReference type="GO" id="GO:0016616">
    <property type="term" value="F:oxidoreductase activity, acting on the CH-OH group of donors, NAD or NADP as acceptor"/>
    <property type="evidence" value="ECO:0007669"/>
    <property type="project" value="TreeGrafter"/>
</dbReference>
<feature type="domain" description="6-phosphogluconate dehydrogenase NADP-binding" evidence="5">
    <location>
        <begin position="2"/>
        <end position="155"/>
    </location>
</feature>
<reference evidence="7 8" key="1">
    <citation type="submission" date="2019-06" db="EMBL/GenBank/DDBJ databases">
        <title>Sequencing the genomes of 1000 actinobacteria strains.</title>
        <authorList>
            <person name="Klenk H.-P."/>
        </authorList>
    </citation>
    <scope>NUCLEOTIDE SEQUENCE [LARGE SCALE GENOMIC DNA]</scope>
    <source>
        <strain evidence="7 8">DSM 45301</strain>
    </source>
</reference>
<dbReference type="InterPro" id="IPR006115">
    <property type="entry name" value="6PGDH_NADP-bd"/>
</dbReference>
<name>A0A543DQF3_9PSEU</name>
<dbReference type="Pfam" id="PF03446">
    <property type="entry name" value="NAD_binding_2"/>
    <property type="match status" value="1"/>
</dbReference>
<keyword evidence="8" id="KW-1185">Reference proteome</keyword>
<dbReference type="Proteomes" id="UP000315677">
    <property type="component" value="Unassembled WGS sequence"/>
</dbReference>
<comment type="caution">
    <text evidence="7">The sequence shown here is derived from an EMBL/GenBank/DDBJ whole genome shotgun (WGS) entry which is preliminary data.</text>
</comment>
<dbReference type="Pfam" id="PF14833">
    <property type="entry name" value="NAD_binding_11"/>
    <property type="match status" value="1"/>
</dbReference>
<dbReference type="PANTHER" id="PTHR22981:SF7">
    <property type="entry name" value="3-HYDROXYISOBUTYRATE DEHYDROGENASE, MITOCHONDRIAL"/>
    <property type="match status" value="1"/>
</dbReference>
<feature type="domain" description="3-hydroxyisobutyrate dehydrogenase-like NAD-binding" evidence="6">
    <location>
        <begin position="161"/>
        <end position="280"/>
    </location>
</feature>
<dbReference type="OrthoDB" id="3185659at2"/>
<dbReference type="InterPro" id="IPR029154">
    <property type="entry name" value="HIBADH-like_NADP-bd"/>
</dbReference>
<gene>
    <name evidence="7" type="ORF">FB558_4122</name>
</gene>
<dbReference type="InterPro" id="IPR008927">
    <property type="entry name" value="6-PGluconate_DH-like_C_sf"/>
</dbReference>
<dbReference type="PIRSF" id="PIRSF000103">
    <property type="entry name" value="HIBADH"/>
    <property type="match status" value="1"/>
</dbReference>
<comment type="similarity">
    <text evidence="1">Belongs to the HIBADH-related family.</text>
</comment>
<proteinExistence type="inferred from homology"/>
<dbReference type="GO" id="GO:0050661">
    <property type="term" value="F:NADP binding"/>
    <property type="evidence" value="ECO:0007669"/>
    <property type="project" value="InterPro"/>
</dbReference>
<dbReference type="EMBL" id="VFPA01000002">
    <property type="protein sequence ID" value="TQM11557.1"/>
    <property type="molecule type" value="Genomic_DNA"/>
</dbReference>
<accession>A0A543DQF3</accession>